<dbReference type="GO" id="GO:0005737">
    <property type="term" value="C:cytoplasm"/>
    <property type="evidence" value="ECO:0007669"/>
    <property type="project" value="TreeGrafter"/>
</dbReference>
<dbReference type="GO" id="GO:0016791">
    <property type="term" value="F:phosphatase activity"/>
    <property type="evidence" value="ECO:0007669"/>
    <property type="project" value="TreeGrafter"/>
</dbReference>
<reference evidence="1 2" key="1">
    <citation type="submission" date="2019-11" db="EMBL/GenBank/DDBJ databases">
        <title>Identification of a novel strain.</title>
        <authorList>
            <person name="Xu Q."/>
            <person name="Wang G."/>
        </authorList>
    </citation>
    <scope>NUCLEOTIDE SEQUENCE [LARGE SCALE GENOMIC DNA]</scope>
    <source>
        <strain evidence="2">xq</strain>
    </source>
</reference>
<dbReference type="Pfam" id="PF00300">
    <property type="entry name" value="His_Phos_1"/>
    <property type="match status" value="1"/>
</dbReference>
<dbReference type="Proteomes" id="UP000440694">
    <property type="component" value="Unassembled WGS sequence"/>
</dbReference>
<gene>
    <name evidence="1" type="ORF">GIW81_06895</name>
</gene>
<dbReference type="InterPro" id="IPR013078">
    <property type="entry name" value="His_Pase_superF_clade-1"/>
</dbReference>
<dbReference type="InterPro" id="IPR050275">
    <property type="entry name" value="PGM_Phosphatase"/>
</dbReference>
<dbReference type="Gene3D" id="3.40.50.1240">
    <property type="entry name" value="Phosphoglycerate mutase-like"/>
    <property type="match status" value="1"/>
</dbReference>
<dbReference type="AlphaFoldDB" id="A0A6I3KIA2"/>
<evidence type="ECO:0000313" key="2">
    <source>
        <dbReference type="Proteomes" id="UP000440694"/>
    </source>
</evidence>
<dbReference type="SMART" id="SM00855">
    <property type="entry name" value="PGAM"/>
    <property type="match status" value="1"/>
</dbReference>
<dbReference type="SUPFAM" id="SSF53254">
    <property type="entry name" value="Phosphoglycerate mutase-like"/>
    <property type="match status" value="1"/>
</dbReference>
<comment type="caution">
    <text evidence="1">The sequence shown here is derived from an EMBL/GenBank/DDBJ whole genome shotgun (WGS) entry which is preliminary data.</text>
</comment>
<organism evidence="1 2">
    <name type="scientific">Hyphomicrobium album</name>
    <dbReference type="NCBI Taxonomy" id="2665159"/>
    <lineage>
        <taxon>Bacteria</taxon>
        <taxon>Pseudomonadati</taxon>
        <taxon>Pseudomonadota</taxon>
        <taxon>Alphaproteobacteria</taxon>
        <taxon>Hyphomicrobiales</taxon>
        <taxon>Hyphomicrobiaceae</taxon>
        <taxon>Hyphomicrobium</taxon>
    </lineage>
</organism>
<proteinExistence type="predicted"/>
<dbReference type="PANTHER" id="PTHR48100">
    <property type="entry name" value="BROAD-SPECIFICITY PHOSPHATASE YOR283W-RELATED"/>
    <property type="match status" value="1"/>
</dbReference>
<dbReference type="PANTHER" id="PTHR48100:SF1">
    <property type="entry name" value="HISTIDINE PHOSPHATASE FAMILY PROTEIN-RELATED"/>
    <property type="match status" value="1"/>
</dbReference>
<protein>
    <submittedName>
        <fullName evidence="1">Histidine phosphatase family protein</fullName>
    </submittedName>
</protein>
<dbReference type="RefSeq" id="WP_154738537.1">
    <property type="nucleotide sequence ID" value="NZ_WMBQ01000001.1"/>
</dbReference>
<evidence type="ECO:0000313" key="1">
    <source>
        <dbReference type="EMBL" id="MTD94063.1"/>
    </source>
</evidence>
<accession>A0A6I3KIA2</accession>
<name>A0A6I3KIA2_9HYPH</name>
<dbReference type="CDD" id="cd07067">
    <property type="entry name" value="HP_PGM_like"/>
    <property type="match status" value="1"/>
</dbReference>
<dbReference type="EMBL" id="WMBQ01000001">
    <property type="protein sequence ID" value="MTD94063.1"/>
    <property type="molecule type" value="Genomic_DNA"/>
</dbReference>
<keyword evidence="2" id="KW-1185">Reference proteome</keyword>
<sequence>MLIDLMRHGETQMPGRLLGRTDPPLSEAGWRQMERQTAGRSWDVVVASPRRRTEAGAARVAAKRGRTLRIDADWAELDFGAWDGRLPADVRADPEAAEAFAAFYGSPDAAAPPGGETWSALVARVARALDRVLAEPAASTALVVTHAGPMRATLALTCAIPFANLWAFSIKPGTRITLRAGRDNTAGLWGEIVEVVQP</sequence>
<dbReference type="InterPro" id="IPR029033">
    <property type="entry name" value="His_PPase_superfam"/>
</dbReference>